<accession>E2ZG76</accession>
<evidence type="ECO:0000313" key="1">
    <source>
        <dbReference type="EMBL" id="EFQ07818.1"/>
    </source>
</evidence>
<sequence length="39" mass="4527">MKDFSFPCKSHSYYYNRKQHSVFAGAFSLAAPEIRKEGK</sequence>
<dbReference type="BioCyc" id="FCF748224-HMP:GTSS-3213-MONOMER"/>
<name>E2ZG76_9FIRM</name>
<dbReference type="EMBL" id="AECU01000047">
    <property type="protein sequence ID" value="EFQ07818.1"/>
    <property type="molecule type" value="Genomic_DNA"/>
</dbReference>
<protein>
    <submittedName>
        <fullName evidence="1">Uncharacterized protein</fullName>
    </submittedName>
</protein>
<dbReference type="STRING" id="748224.HMPREF9436_00660"/>
<evidence type="ECO:0000313" key="2">
    <source>
        <dbReference type="Proteomes" id="UP000006028"/>
    </source>
</evidence>
<reference evidence="1 2" key="1">
    <citation type="submission" date="2010-08" db="EMBL/GenBank/DDBJ databases">
        <authorList>
            <person name="Weinstock G."/>
            <person name="Sodergren E."/>
            <person name="Clifton S."/>
            <person name="Fulton L."/>
            <person name="Fulton B."/>
            <person name="Courtney L."/>
            <person name="Fronick C."/>
            <person name="Harrison M."/>
            <person name="Strong C."/>
            <person name="Farmer C."/>
            <person name="Delahaunty K."/>
            <person name="Markovic C."/>
            <person name="Hall O."/>
            <person name="Minx P."/>
            <person name="Tomlinson C."/>
            <person name="Mitreva M."/>
            <person name="Hou S."/>
            <person name="Chen J."/>
            <person name="Wollam A."/>
            <person name="Pepin K.H."/>
            <person name="Johnson M."/>
            <person name="Bhonagiri V."/>
            <person name="Zhang X."/>
            <person name="Suruliraj S."/>
            <person name="Warren W."/>
            <person name="Chinwalla A."/>
            <person name="Mardis E.R."/>
            <person name="Wilson R.K."/>
        </authorList>
    </citation>
    <scope>NUCLEOTIDE SEQUENCE [LARGE SCALE GENOMIC DNA]</scope>
    <source>
        <strain evidence="1 2">KLE1255</strain>
    </source>
</reference>
<organism evidence="1 2">
    <name type="scientific">Faecalibacterium cf. prausnitzii KLE1255</name>
    <dbReference type="NCBI Taxonomy" id="748224"/>
    <lineage>
        <taxon>Bacteria</taxon>
        <taxon>Bacillati</taxon>
        <taxon>Bacillota</taxon>
        <taxon>Clostridia</taxon>
        <taxon>Eubacteriales</taxon>
        <taxon>Oscillospiraceae</taxon>
        <taxon>Faecalibacterium</taxon>
    </lineage>
</organism>
<comment type="caution">
    <text evidence="1">The sequence shown here is derived from an EMBL/GenBank/DDBJ whole genome shotgun (WGS) entry which is preliminary data.</text>
</comment>
<dbReference type="HOGENOM" id="CLU_3310033_0_0_9"/>
<dbReference type="AlphaFoldDB" id="E2ZG76"/>
<proteinExistence type="predicted"/>
<dbReference type="Proteomes" id="UP000006028">
    <property type="component" value="Unassembled WGS sequence"/>
</dbReference>
<gene>
    <name evidence="1" type="ORF">HMPREF9436_00660</name>
</gene>